<reference evidence="2" key="2">
    <citation type="submission" date="2023-06" db="EMBL/GenBank/DDBJ databases">
        <authorList>
            <consortium name="Lawrence Berkeley National Laboratory"/>
            <person name="Haridas S."/>
            <person name="Hensen N."/>
            <person name="Bonometti L."/>
            <person name="Westerberg I."/>
            <person name="Brannstrom I.O."/>
            <person name="Guillou S."/>
            <person name="Cros-Aarteil S."/>
            <person name="Calhoun S."/>
            <person name="Kuo A."/>
            <person name="Mondo S."/>
            <person name="Pangilinan J."/>
            <person name="Riley R."/>
            <person name="Labutti K."/>
            <person name="Andreopoulos B."/>
            <person name="Lipzen A."/>
            <person name="Chen C."/>
            <person name="Yanf M."/>
            <person name="Daum C."/>
            <person name="Ng V."/>
            <person name="Clum A."/>
            <person name="Steindorff A."/>
            <person name="Ohm R."/>
            <person name="Martin F."/>
            <person name="Silar P."/>
            <person name="Natvig D."/>
            <person name="Lalanne C."/>
            <person name="Gautier V."/>
            <person name="Ament-Velasquez S.L."/>
            <person name="Kruys A."/>
            <person name="Hutchinson M.I."/>
            <person name="Powell A.J."/>
            <person name="Barry K."/>
            <person name="Miller A.N."/>
            <person name="Grigoriev I.V."/>
            <person name="Debuchy R."/>
            <person name="Gladieux P."/>
            <person name="Thoren M.H."/>
            <person name="Johannesson H."/>
        </authorList>
    </citation>
    <scope>NUCLEOTIDE SEQUENCE</scope>
    <source>
        <strain evidence="2">CBS 118394</strain>
    </source>
</reference>
<protein>
    <submittedName>
        <fullName evidence="2">Uncharacterized protein</fullName>
    </submittedName>
</protein>
<comment type="caution">
    <text evidence="2">The sequence shown here is derived from an EMBL/GenBank/DDBJ whole genome shotgun (WGS) entry which is preliminary data.</text>
</comment>
<sequence length="220" mass="24586">MALACMSFPAFPLPPHSSVHHQSSNSVPPSRETTQRRIHLGIEIWHHSARHVPGTCKSDWYRPLVKPSTSIQELPFPAIPDAVFSSRFCRWPDRPSHYEISTRAETTCAAPRDDSTFFSPLDRVGPMQQLSTRSFFPVGMNSRSLLDGRQAGEPGKRRRRKGGLPPFSMLNIPGLTIVGDSGKLTTNEWWQSRSRPIEFLTTLAPAPVNIERQTAAPGIH</sequence>
<evidence type="ECO:0000256" key="1">
    <source>
        <dbReference type="SAM" id="MobiDB-lite"/>
    </source>
</evidence>
<dbReference type="AlphaFoldDB" id="A0AAE0ITI2"/>
<proteinExistence type="predicted"/>
<accession>A0AAE0ITI2</accession>
<keyword evidence="3" id="KW-1185">Reference proteome</keyword>
<gene>
    <name evidence="2" type="ORF">B0H66DRAFT_82710</name>
</gene>
<feature type="region of interest" description="Disordered" evidence="1">
    <location>
        <begin position="144"/>
        <end position="167"/>
    </location>
</feature>
<dbReference type="EMBL" id="JAUEDM010000001">
    <property type="protein sequence ID" value="KAK3330953.1"/>
    <property type="molecule type" value="Genomic_DNA"/>
</dbReference>
<evidence type="ECO:0000313" key="2">
    <source>
        <dbReference type="EMBL" id="KAK3330953.1"/>
    </source>
</evidence>
<dbReference type="Proteomes" id="UP001283341">
    <property type="component" value="Unassembled WGS sequence"/>
</dbReference>
<name>A0AAE0ITI2_9PEZI</name>
<organism evidence="2 3">
    <name type="scientific">Apodospora peruviana</name>
    <dbReference type="NCBI Taxonomy" id="516989"/>
    <lineage>
        <taxon>Eukaryota</taxon>
        <taxon>Fungi</taxon>
        <taxon>Dikarya</taxon>
        <taxon>Ascomycota</taxon>
        <taxon>Pezizomycotina</taxon>
        <taxon>Sordariomycetes</taxon>
        <taxon>Sordariomycetidae</taxon>
        <taxon>Sordariales</taxon>
        <taxon>Lasiosphaeriaceae</taxon>
        <taxon>Apodospora</taxon>
    </lineage>
</organism>
<evidence type="ECO:0000313" key="3">
    <source>
        <dbReference type="Proteomes" id="UP001283341"/>
    </source>
</evidence>
<reference evidence="2" key="1">
    <citation type="journal article" date="2023" name="Mol. Phylogenet. Evol.">
        <title>Genome-scale phylogeny and comparative genomics of the fungal order Sordariales.</title>
        <authorList>
            <person name="Hensen N."/>
            <person name="Bonometti L."/>
            <person name="Westerberg I."/>
            <person name="Brannstrom I.O."/>
            <person name="Guillou S."/>
            <person name="Cros-Aarteil S."/>
            <person name="Calhoun S."/>
            <person name="Haridas S."/>
            <person name="Kuo A."/>
            <person name="Mondo S."/>
            <person name="Pangilinan J."/>
            <person name="Riley R."/>
            <person name="LaButti K."/>
            <person name="Andreopoulos B."/>
            <person name="Lipzen A."/>
            <person name="Chen C."/>
            <person name="Yan M."/>
            <person name="Daum C."/>
            <person name="Ng V."/>
            <person name="Clum A."/>
            <person name="Steindorff A."/>
            <person name="Ohm R.A."/>
            <person name="Martin F."/>
            <person name="Silar P."/>
            <person name="Natvig D.O."/>
            <person name="Lalanne C."/>
            <person name="Gautier V."/>
            <person name="Ament-Velasquez S.L."/>
            <person name="Kruys A."/>
            <person name="Hutchinson M.I."/>
            <person name="Powell A.J."/>
            <person name="Barry K."/>
            <person name="Miller A.N."/>
            <person name="Grigoriev I.V."/>
            <person name="Debuchy R."/>
            <person name="Gladieux P."/>
            <person name="Hiltunen Thoren M."/>
            <person name="Johannesson H."/>
        </authorList>
    </citation>
    <scope>NUCLEOTIDE SEQUENCE</scope>
    <source>
        <strain evidence="2">CBS 118394</strain>
    </source>
</reference>